<evidence type="ECO:0000313" key="2">
    <source>
        <dbReference type="EMBL" id="KIH70811.1"/>
    </source>
</evidence>
<dbReference type="PANTHER" id="PTHR33802:SF2">
    <property type="entry name" value="EF-HAND DOMAIN-CONTAINING PROTEIN"/>
    <property type="match status" value="1"/>
</dbReference>
<dbReference type="Proteomes" id="UP000527860">
    <property type="component" value="Unassembled WGS sequence"/>
</dbReference>
<dbReference type="EMBL" id="JABEVU030000001">
    <property type="protein sequence ID" value="MDB0580455.1"/>
    <property type="molecule type" value="Genomic_DNA"/>
</dbReference>
<gene>
    <name evidence="3" type="ORF">F7P68_0007910</name>
    <name evidence="2" type="ORF">SN16_06555</name>
</gene>
<dbReference type="Gene3D" id="1.20.1260.100">
    <property type="entry name" value="TspO/MBR protein"/>
    <property type="match status" value="1"/>
</dbReference>
<feature type="transmembrane region" description="Helical" evidence="1">
    <location>
        <begin position="166"/>
        <end position="189"/>
    </location>
</feature>
<accession>A0A0C2HMQ3</accession>
<organism evidence="2 4">
    <name type="scientific">Salinicoccus roseus</name>
    <dbReference type="NCBI Taxonomy" id="45670"/>
    <lineage>
        <taxon>Bacteria</taxon>
        <taxon>Bacillati</taxon>
        <taxon>Bacillota</taxon>
        <taxon>Bacilli</taxon>
        <taxon>Bacillales</taxon>
        <taxon>Staphylococcaceae</taxon>
        <taxon>Salinicoccus</taxon>
    </lineage>
</organism>
<dbReference type="OrthoDB" id="5189031at2"/>
<name>A0A0C2HMQ3_9STAP</name>
<feature type="transmembrane region" description="Helical" evidence="1">
    <location>
        <begin position="45"/>
        <end position="66"/>
    </location>
</feature>
<reference evidence="2 4" key="1">
    <citation type="submission" date="2015-01" db="EMBL/GenBank/DDBJ databases">
        <title>Genome sequences of high lactate-tolerant strain Salinicoccus roseus W12 with industrial interest.</title>
        <authorList>
            <person name="Wang H."/>
            <person name="Yu B."/>
        </authorList>
    </citation>
    <scope>NUCLEOTIDE SEQUENCE [LARGE SCALE GENOMIC DNA]</scope>
    <source>
        <strain evidence="2 4">W12</strain>
    </source>
</reference>
<keyword evidence="1" id="KW-1133">Transmembrane helix</keyword>
<dbReference type="STRING" id="45670.SN16_06555"/>
<dbReference type="InterPro" id="IPR038330">
    <property type="entry name" value="TspO/MBR-related_sf"/>
</dbReference>
<keyword evidence="1" id="KW-0472">Membrane</keyword>
<evidence type="ECO:0000256" key="1">
    <source>
        <dbReference type="SAM" id="Phobius"/>
    </source>
</evidence>
<evidence type="ECO:0000313" key="3">
    <source>
        <dbReference type="EMBL" id="MDB0580455.1"/>
    </source>
</evidence>
<sequence>MSRQKKWAIGYLVAFIVMIFVNYLTTTNVGGVANNNETIIQPAGFAFSIWGLIYILLFIWIIKVFFAKTWEESVASRLKFWPIVNFMLNALWIIVFTQQWIFASVIVIIALLYTLAEMYTTLTETGYHWFDRMPFSIYFAWVTVATIVNIFNLTEKYNLDGLFGMGELGWTLLILAVATLIGVAIGIYFRDWLYPLIIIWPYFGIYTKNAGKYGSLDIVLLIGSIILLITAIIVIFMKVRSGSRRPAENR</sequence>
<reference evidence="3" key="3">
    <citation type="submission" date="2022-12" db="EMBL/GenBank/DDBJ databases">
        <title>Genome analysis and biological profiling of marine Salinicoccus roseus MOSEL-ME25.</title>
        <authorList>
            <person name="Mirza F.T."/>
            <person name="Xie Y."/>
            <person name="Shinwari Z.K."/>
        </authorList>
    </citation>
    <scope>NUCLEOTIDE SEQUENCE</scope>
    <source>
        <strain evidence="3">MOSEL-ME25</strain>
    </source>
</reference>
<dbReference type="Proteomes" id="UP000031546">
    <property type="component" value="Unassembled WGS sequence"/>
</dbReference>
<dbReference type="EMBL" id="JXII01000005">
    <property type="protein sequence ID" value="KIH70811.1"/>
    <property type="molecule type" value="Genomic_DNA"/>
</dbReference>
<feature type="transmembrane region" description="Helical" evidence="1">
    <location>
        <begin position="7"/>
        <end position="25"/>
    </location>
</feature>
<keyword evidence="5" id="KW-1185">Reference proteome</keyword>
<keyword evidence="1" id="KW-0812">Transmembrane</keyword>
<dbReference type="PANTHER" id="PTHR33802">
    <property type="entry name" value="SI:CH211-161H7.5-RELATED"/>
    <property type="match status" value="1"/>
</dbReference>
<dbReference type="GeneID" id="77845212"/>
<dbReference type="RefSeq" id="WP_040105822.1">
    <property type="nucleotide sequence ID" value="NZ_JABEVU030000001.1"/>
</dbReference>
<reference evidence="3" key="2">
    <citation type="submission" date="2020-04" db="EMBL/GenBank/DDBJ databases">
        <authorList>
            <person name="Tanveer F."/>
            <person name="Xie Y."/>
            <person name="Shinwari Z.K."/>
        </authorList>
    </citation>
    <scope>NUCLEOTIDE SEQUENCE</scope>
    <source>
        <strain evidence="3">MOSEL-ME25</strain>
    </source>
</reference>
<feature type="transmembrane region" description="Helical" evidence="1">
    <location>
        <begin position="135"/>
        <end position="154"/>
    </location>
</feature>
<evidence type="ECO:0000313" key="4">
    <source>
        <dbReference type="Proteomes" id="UP000031546"/>
    </source>
</evidence>
<dbReference type="GO" id="GO:0016020">
    <property type="term" value="C:membrane"/>
    <property type="evidence" value="ECO:0007669"/>
    <property type="project" value="UniProtKB-SubCell"/>
</dbReference>
<proteinExistence type="predicted"/>
<feature type="transmembrane region" description="Helical" evidence="1">
    <location>
        <begin position="86"/>
        <end position="115"/>
    </location>
</feature>
<comment type="caution">
    <text evidence="2">The sequence shown here is derived from an EMBL/GenBank/DDBJ whole genome shotgun (WGS) entry which is preliminary data.</text>
</comment>
<evidence type="ECO:0000313" key="5">
    <source>
        <dbReference type="Proteomes" id="UP000527860"/>
    </source>
</evidence>
<dbReference type="AlphaFoldDB" id="A0A0C2HMQ3"/>
<feature type="transmembrane region" description="Helical" evidence="1">
    <location>
        <begin position="218"/>
        <end position="237"/>
    </location>
</feature>
<protein>
    <submittedName>
        <fullName evidence="2">ABC transporter permease</fullName>
    </submittedName>
    <submittedName>
        <fullName evidence="3">Tryptophan-rich sensory protein</fullName>
    </submittedName>
</protein>